<evidence type="ECO:0000313" key="3">
    <source>
        <dbReference type="EMBL" id="AKQ43470.2"/>
    </source>
</evidence>
<organism evidence="3 4">
    <name type="scientific">Aurantiacibacter atlanticus</name>
    <dbReference type="NCBI Taxonomy" id="1648404"/>
    <lineage>
        <taxon>Bacteria</taxon>
        <taxon>Pseudomonadati</taxon>
        <taxon>Pseudomonadota</taxon>
        <taxon>Alphaproteobacteria</taxon>
        <taxon>Sphingomonadales</taxon>
        <taxon>Erythrobacteraceae</taxon>
        <taxon>Aurantiacibacter</taxon>
    </lineage>
</organism>
<dbReference type="EMBL" id="CP011310">
    <property type="protein sequence ID" value="AKQ43470.2"/>
    <property type="molecule type" value="Genomic_DNA"/>
</dbReference>
<sequence>MIHHPSSDISTDTDTLDNLAPLVRAEILSVDWSVLAPDEGKRLRALGLDEGSRVAIAHRGVFFGKDPIALVIGRTVVAIRRGHAKAMRVRII</sequence>
<dbReference type="Proteomes" id="UP000059113">
    <property type="component" value="Chromosome"/>
</dbReference>
<dbReference type="InterPro" id="IPR007167">
    <property type="entry name" value="Fe-transptr_FeoA-like"/>
</dbReference>
<protein>
    <recommendedName>
        <fullName evidence="2">Ferrous iron transporter FeoA-like domain-containing protein</fullName>
    </recommendedName>
</protein>
<evidence type="ECO:0000256" key="1">
    <source>
        <dbReference type="ARBA" id="ARBA00023004"/>
    </source>
</evidence>
<gene>
    <name evidence="3" type="ORF">CP97_13390</name>
</gene>
<accession>A0A0H4VGE4</accession>
<dbReference type="SUPFAM" id="SSF50037">
    <property type="entry name" value="C-terminal domain of transcriptional repressors"/>
    <property type="match status" value="1"/>
</dbReference>
<dbReference type="InterPro" id="IPR038157">
    <property type="entry name" value="FeoA_core_dom"/>
</dbReference>
<dbReference type="Gene3D" id="2.30.30.90">
    <property type="match status" value="1"/>
</dbReference>
<dbReference type="SMART" id="SM00899">
    <property type="entry name" value="FeoA"/>
    <property type="match status" value="1"/>
</dbReference>
<dbReference type="RefSeq" id="WP_227819604.1">
    <property type="nucleotide sequence ID" value="NZ_CP011310.1"/>
</dbReference>
<name>A0A0H4VGE4_9SPHN</name>
<keyword evidence="4" id="KW-1185">Reference proteome</keyword>
<dbReference type="STRING" id="1648404.CP97_13390"/>
<dbReference type="InterPro" id="IPR008988">
    <property type="entry name" value="Transcriptional_repressor_C"/>
</dbReference>
<proteinExistence type="predicted"/>
<dbReference type="AlphaFoldDB" id="A0A0H4VGE4"/>
<feature type="domain" description="Ferrous iron transporter FeoA-like" evidence="2">
    <location>
        <begin position="14"/>
        <end position="91"/>
    </location>
</feature>
<dbReference type="GO" id="GO:0046914">
    <property type="term" value="F:transition metal ion binding"/>
    <property type="evidence" value="ECO:0007669"/>
    <property type="project" value="InterPro"/>
</dbReference>
<dbReference type="Pfam" id="PF04023">
    <property type="entry name" value="FeoA"/>
    <property type="match status" value="1"/>
</dbReference>
<reference evidence="4" key="2">
    <citation type="submission" date="2015-04" db="EMBL/GenBank/DDBJ databases">
        <title>The complete genome sequence of Erythrobacter sp. s21-N3.</title>
        <authorList>
            <person name="Zhuang L."/>
            <person name="Liu Y."/>
            <person name="Shao Z."/>
        </authorList>
    </citation>
    <scope>NUCLEOTIDE SEQUENCE [LARGE SCALE GENOMIC DNA]</scope>
    <source>
        <strain evidence="4">s21-N3</strain>
    </source>
</reference>
<evidence type="ECO:0000259" key="2">
    <source>
        <dbReference type="SMART" id="SM00899"/>
    </source>
</evidence>
<evidence type="ECO:0000313" key="4">
    <source>
        <dbReference type="Proteomes" id="UP000059113"/>
    </source>
</evidence>
<dbReference type="KEGG" id="ery:CP97_13390"/>
<reference evidence="3 4" key="1">
    <citation type="journal article" date="2015" name="Int. J. Syst. Evol. Microbiol.">
        <title>Erythrobacter atlanticus sp. nov., a bacterium from ocean sediment able to degrade polycyclic aromatic hydrocarbons.</title>
        <authorList>
            <person name="Zhuang L."/>
            <person name="Liu Y."/>
            <person name="Wang L."/>
            <person name="Wang W."/>
            <person name="Shao Z."/>
        </authorList>
    </citation>
    <scope>NUCLEOTIDE SEQUENCE [LARGE SCALE GENOMIC DNA]</scope>
    <source>
        <strain evidence="4">s21-N3</strain>
    </source>
</reference>
<keyword evidence="1" id="KW-0408">Iron</keyword>